<dbReference type="SUPFAM" id="SSF117281">
    <property type="entry name" value="Kelch motif"/>
    <property type="match status" value="1"/>
</dbReference>
<dbReference type="EMBL" id="CP027843">
    <property type="protein sequence ID" value="AVQ11229.1"/>
    <property type="molecule type" value="Genomic_DNA"/>
</dbReference>
<protein>
    <submittedName>
        <fullName evidence="3">Kelch repeat protein</fullName>
    </submittedName>
</protein>
<sequence>MKNQLITILIIISLIECKTHYDNNSEELGLISLYILNTQKYGRYGQSSVSLDNDTILIIGGQDGYRIQNDLSIYDPNRNLVYQVGQMRTRRSNFKSIRLLDGRVLIVGGVTLPVNEGENQGVTDQTEIYDPITNSIILGPKLNQARADFTLDLLNDGRVLVVGGRGSDTVLRSVEIFDPNTMTMNQLGNMNFNRFLHTSTMLNNGKILIVGGLDNSRLTIGTTELFDPNTMNFTQSGNLSVSRMLHTANLLPNNNVIVIGGHKVTDPPYAINTKVMEVFDSGSNLFSSVGNITGFRSGHTSNLISNDELLLCGGEQIVKGLPILSSCEVYNLGTYSVVEKGEMLSKRSFHSAHNISNSRMFISSGFKGVDLESGIPNASKTSEIYDYTSHRSTSVNGDL</sequence>
<dbReference type="Proteomes" id="UP000033961">
    <property type="component" value="Chromosome I"/>
</dbReference>
<accession>A0A2P1QQP4</accession>
<gene>
    <name evidence="3" type="ORF">XB16_0894</name>
</gene>
<dbReference type="InterPro" id="IPR015915">
    <property type="entry name" value="Kelch-typ_b-propeller"/>
</dbReference>
<dbReference type="AlphaFoldDB" id="A0A2P1QQP4"/>
<evidence type="ECO:0000256" key="2">
    <source>
        <dbReference type="ARBA" id="ARBA00022737"/>
    </source>
</evidence>
<keyword evidence="1" id="KW-0880">Kelch repeat</keyword>
<evidence type="ECO:0000256" key="1">
    <source>
        <dbReference type="ARBA" id="ARBA00022441"/>
    </source>
</evidence>
<dbReference type="Gene3D" id="2.120.10.80">
    <property type="entry name" value="Kelch-type beta propeller"/>
    <property type="match status" value="3"/>
</dbReference>
<dbReference type="InterPro" id="IPR037293">
    <property type="entry name" value="Gal_Oxidase_central_sf"/>
</dbReference>
<evidence type="ECO:0000313" key="3">
    <source>
        <dbReference type="EMBL" id="AVQ11229.1"/>
    </source>
</evidence>
<dbReference type="Pfam" id="PF01344">
    <property type="entry name" value="Kelch_1"/>
    <property type="match status" value="1"/>
</dbReference>
<dbReference type="SMART" id="SM00612">
    <property type="entry name" value="Kelch"/>
    <property type="match status" value="6"/>
</dbReference>
<evidence type="ECO:0000313" key="4">
    <source>
        <dbReference type="Proteomes" id="UP000033961"/>
    </source>
</evidence>
<reference evidence="3 4" key="1">
    <citation type="journal article" date="2015" name="Genome Announc.">
        <title>Draft Genome Sequences of Leptospira santarosai Strains U160, U164, and U233, Isolated from Asymptomatic Cattle.</title>
        <authorList>
            <person name="Kremer F.S."/>
            <person name="Eslabao M.R."/>
            <person name="Provisor M."/>
            <person name="Woloski R.D."/>
            <person name="Ramires O.V."/>
            <person name="Moreno L.Z."/>
            <person name="Moreno A.M."/>
            <person name="Hamond C."/>
            <person name="Lilenbaum W."/>
            <person name="Dellagostin O.A."/>
        </authorList>
    </citation>
    <scope>NUCLEOTIDE SEQUENCE [LARGE SCALE GENOMIC DNA]</scope>
    <source>
        <strain evidence="3 4">U160</strain>
    </source>
</reference>
<dbReference type="InterPro" id="IPR006652">
    <property type="entry name" value="Kelch_1"/>
</dbReference>
<organism evidence="3 4">
    <name type="scientific">Leptospira santarosai</name>
    <dbReference type="NCBI Taxonomy" id="28183"/>
    <lineage>
        <taxon>Bacteria</taxon>
        <taxon>Pseudomonadati</taxon>
        <taxon>Spirochaetota</taxon>
        <taxon>Spirochaetia</taxon>
        <taxon>Leptospirales</taxon>
        <taxon>Leptospiraceae</taxon>
        <taxon>Leptospira</taxon>
    </lineage>
</organism>
<keyword evidence="2" id="KW-0677">Repeat</keyword>
<dbReference type="PANTHER" id="PTHR46344:SF27">
    <property type="entry name" value="KELCH REPEAT SUPERFAMILY PROTEIN"/>
    <property type="match status" value="1"/>
</dbReference>
<proteinExistence type="predicted"/>
<name>A0A2P1QQP4_9LEPT</name>
<dbReference type="PANTHER" id="PTHR46344">
    <property type="entry name" value="OS02G0202900 PROTEIN"/>
    <property type="match status" value="1"/>
</dbReference>
<dbReference type="Gene3D" id="2.130.10.80">
    <property type="entry name" value="Galactose oxidase/kelch, beta-propeller"/>
    <property type="match status" value="1"/>
</dbReference>